<evidence type="ECO:0000313" key="2">
    <source>
        <dbReference type="Proteomes" id="UP001193734"/>
    </source>
</evidence>
<dbReference type="EMBL" id="JABKKE010000006">
    <property type="protein sequence ID" value="NPE13718.1"/>
    <property type="molecule type" value="Genomic_DNA"/>
</dbReference>
<comment type="caution">
    <text evidence="1">The sequence shown here is derived from an EMBL/GenBank/DDBJ whole genome shotgun (WGS) entry which is preliminary data.</text>
</comment>
<dbReference type="GeneID" id="82157145"/>
<dbReference type="Proteomes" id="UP001193734">
    <property type="component" value="Unassembled WGS sequence"/>
</dbReference>
<dbReference type="SUPFAM" id="SSF56935">
    <property type="entry name" value="Porins"/>
    <property type="match status" value="1"/>
</dbReference>
<proteinExistence type="predicted"/>
<name>A0ABX2AUQ9_9BACT</name>
<reference evidence="1 2" key="1">
    <citation type="submission" date="2020-05" db="EMBL/GenBank/DDBJ databases">
        <title>Distinct polysaccharide utilization as determinants for interspecies competition between intestinal Prevotella spp.</title>
        <authorList>
            <person name="Galvez E.J.C."/>
            <person name="Iljazovic A."/>
            <person name="Strowig T."/>
        </authorList>
    </citation>
    <scope>NUCLEOTIDE SEQUENCE [LARGE SCALE GENOMIC DNA]</scope>
    <source>
        <strain evidence="1 2">PROD</strain>
    </source>
</reference>
<sequence length="348" mass="37420">MNIRRIITGCTLCAACIANIYAGDINGFNEITGVRDTGSRLHGEVYSEMNYGYNFEGADRNRWDFPHIVASAVLDMGRGWTLSAELEYERMYEDGEWCDDHSDNFATSRFYLNKQWNDRFGLKIGIVDVPLGVTNAGGPALTVYDPLSEAALMPMTWHEAGVAVHGTLGGTTIDYMLAALVCGDLPLEDCRAVGVATALGWQPFSGMRLSVGGFCGNTSRGMLRHGAPDFIDASFLSYGVAGACYEHAGWVASGSFIHCTDGDVRSVGVEAGYNVLSSVGDGRWGLTPFVRYDGVFHCPGGDVDKFTIGLNAALPGNFIVKAEAGRCGYGSYGTVNTLDVSVGYTFVF</sequence>
<accession>A0ABX2AUQ9</accession>
<evidence type="ECO:0000313" key="1">
    <source>
        <dbReference type="EMBL" id="NPE13718.1"/>
    </source>
</evidence>
<gene>
    <name evidence="1" type="ORF">HPS55_05145</name>
</gene>
<evidence type="ECO:0008006" key="3">
    <source>
        <dbReference type="Google" id="ProtNLM"/>
    </source>
</evidence>
<keyword evidence="2" id="KW-1185">Reference proteome</keyword>
<organism evidence="1 2">
    <name type="scientific">Xylanibacter rodentium</name>
    <dbReference type="NCBI Taxonomy" id="2736289"/>
    <lineage>
        <taxon>Bacteria</taxon>
        <taxon>Pseudomonadati</taxon>
        <taxon>Bacteroidota</taxon>
        <taxon>Bacteroidia</taxon>
        <taxon>Bacteroidales</taxon>
        <taxon>Prevotellaceae</taxon>
        <taxon>Xylanibacter</taxon>
    </lineage>
</organism>
<dbReference type="RefSeq" id="WP_172324738.1">
    <property type="nucleotide sequence ID" value="NZ_CASGIA010000002.1"/>
</dbReference>
<protein>
    <recommendedName>
        <fullName evidence="3">Porin</fullName>
    </recommendedName>
</protein>